<organism evidence="3 4">
    <name type="scientific">Alteromonas arenosi</name>
    <dbReference type="NCBI Taxonomy" id="3055817"/>
    <lineage>
        <taxon>Bacteria</taxon>
        <taxon>Pseudomonadati</taxon>
        <taxon>Pseudomonadota</taxon>
        <taxon>Gammaproteobacteria</taxon>
        <taxon>Alteromonadales</taxon>
        <taxon>Alteromonadaceae</taxon>
        <taxon>Alteromonas/Salinimonas group</taxon>
        <taxon>Alteromonas</taxon>
    </lineage>
</organism>
<dbReference type="Gene3D" id="3.30.700.10">
    <property type="entry name" value="Glycoprotein, Type 4 Pilin"/>
    <property type="match status" value="1"/>
</dbReference>
<dbReference type="PANTHER" id="PTHR30093:SF47">
    <property type="entry name" value="TYPE IV PILUS NON-CORE MINOR PILIN PILE"/>
    <property type="match status" value="1"/>
</dbReference>
<dbReference type="Proteomes" id="UP001234343">
    <property type="component" value="Unassembled WGS sequence"/>
</dbReference>
<sequence length="163" mass="17424">MKDSKSHIDAKRRFQGFTLIELMIVVAIVGIITAIAYPSYQGMLKGSNRSTAQADLMAFAAAMERHKAANFTYQGAADGGGSTGTPGVFQTHSPASEPAANKRYDLTIDTVSANGISYRIKATPVSGSVQADDGALYVFSDGRKAWDQDNNGSLAQSEYCWNC</sequence>
<dbReference type="PANTHER" id="PTHR30093">
    <property type="entry name" value="GENERAL SECRETION PATHWAY PROTEIN G"/>
    <property type="match status" value="1"/>
</dbReference>
<feature type="transmembrane region" description="Helical" evidence="2">
    <location>
        <begin position="20"/>
        <end position="40"/>
    </location>
</feature>
<keyword evidence="4" id="KW-1185">Reference proteome</keyword>
<evidence type="ECO:0000256" key="1">
    <source>
        <dbReference type="ARBA" id="ARBA00022481"/>
    </source>
</evidence>
<protein>
    <submittedName>
        <fullName evidence="3">Type IV pilin protein</fullName>
    </submittedName>
</protein>
<keyword evidence="2" id="KW-1133">Transmembrane helix</keyword>
<keyword evidence="2" id="KW-0472">Membrane</keyword>
<keyword evidence="2" id="KW-0812">Transmembrane</keyword>
<dbReference type="InterPro" id="IPR000983">
    <property type="entry name" value="Bac_GSPG_pilin"/>
</dbReference>
<keyword evidence="1" id="KW-0488">Methylation</keyword>
<accession>A0ABT7SUQ7</accession>
<name>A0ABT7SUQ7_9ALTE</name>
<proteinExistence type="predicted"/>
<dbReference type="EMBL" id="JAUCBP010000002">
    <property type="protein sequence ID" value="MDM7859744.1"/>
    <property type="molecule type" value="Genomic_DNA"/>
</dbReference>
<dbReference type="Pfam" id="PF16732">
    <property type="entry name" value="ComP_DUS"/>
    <property type="match status" value="1"/>
</dbReference>
<dbReference type="PRINTS" id="PR00813">
    <property type="entry name" value="BCTERIALGSPG"/>
</dbReference>
<dbReference type="Pfam" id="PF07963">
    <property type="entry name" value="N_methyl"/>
    <property type="match status" value="1"/>
</dbReference>
<gene>
    <name evidence="3" type="ORF">QTP81_03885</name>
</gene>
<dbReference type="InterPro" id="IPR012902">
    <property type="entry name" value="N_methyl_site"/>
</dbReference>
<dbReference type="InterPro" id="IPR045584">
    <property type="entry name" value="Pilin-like"/>
</dbReference>
<evidence type="ECO:0000313" key="4">
    <source>
        <dbReference type="Proteomes" id="UP001234343"/>
    </source>
</evidence>
<dbReference type="PROSITE" id="PS00409">
    <property type="entry name" value="PROKAR_NTER_METHYL"/>
    <property type="match status" value="1"/>
</dbReference>
<reference evidence="3 4" key="1">
    <citation type="submission" date="2023-06" db="EMBL/GenBank/DDBJ databases">
        <title>Alteromonas sp. ASW11-36 isolated from intertidal sand.</title>
        <authorList>
            <person name="Li Y."/>
        </authorList>
    </citation>
    <scope>NUCLEOTIDE SEQUENCE [LARGE SCALE GENOMIC DNA]</scope>
    <source>
        <strain evidence="3 4">ASW11-36</strain>
    </source>
</reference>
<comment type="caution">
    <text evidence="3">The sequence shown here is derived from an EMBL/GenBank/DDBJ whole genome shotgun (WGS) entry which is preliminary data.</text>
</comment>
<dbReference type="SUPFAM" id="SSF54523">
    <property type="entry name" value="Pili subunits"/>
    <property type="match status" value="1"/>
</dbReference>
<evidence type="ECO:0000313" key="3">
    <source>
        <dbReference type="EMBL" id="MDM7859744.1"/>
    </source>
</evidence>
<dbReference type="RefSeq" id="WP_289363842.1">
    <property type="nucleotide sequence ID" value="NZ_JAUCBP010000002.1"/>
</dbReference>
<dbReference type="InterPro" id="IPR031982">
    <property type="entry name" value="PilE-like"/>
</dbReference>
<dbReference type="NCBIfam" id="TIGR02532">
    <property type="entry name" value="IV_pilin_GFxxxE"/>
    <property type="match status" value="1"/>
</dbReference>
<evidence type="ECO:0000256" key="2">
    <source>
        <dbReference type="SAM" id="Phobius"/>
    </source>
</evidence>